<dbReference type="PANTHER" id="PTHR11533:SF174">
    <property type="entry name" value="PUROMYCIN-SENSITIVE AMINOPEPTIDASE-RELATED"/>
    <property type="match status" value="1"/>
</dbReference>
<evidence type="ECO:0000256" key="8">
    <source>
        <dbReference type="ARBA" id="ARBA00023049"/>
    </source>
</evidence>
<dbReference type="Pfam" id="PF11838">
    <property type="entry name" value="ERAP1_C"/>
    <property type="match status" value="1"/>
</dbReference>
<protein>
    <recommendedName>
        <fullName evidence="9">Aminopeptidase</fullName>
        <ecNumber evidence="9">3.4.11.-</ecNumber>
    </recommendedName>
</protein>
<comment type="catalytic activity">
    <reaction evidence="1">
        <text>Release of an N-terminal amino acid, Xaa-|-Yaa- from a peptide, amide or arylamide. Xaa is preferably Ala, but may be most amino acids including Pro (slow action). When a terminal hydrophobic residue is followed by a prolyl residue, the two may be released as an intact Xaa-Pro dipeptide.</text>
        <dbReference type="EC" id="3.4.11.2"/>
    </reaction>
</comment>
<dbReference type="Gene3D" id="2.60.40.1910">
    <property type="match status" value="1"/>
</dbReference>
<dbReference type="Pfam" id="PF01433">
    <property type="entry name" value="Peptidase_M1"/>
    <property type="match status" value="1"/>
</dbReference>
<evidence type="ECO:0000259" key="13">
    <source>
        <dbReference type="Pfam" id="PF17900"/>
    </source>
</evidence>
<dbReference type="InterPro" id="IPR001930">
    <property type="entry name" value="Peptidase_M1"/>
</dbReference>
<keyword evidence="3 9" id="KW-0031">Aminopeptidase</keyword>
<evidence type="ECO:0000256" key="4">
    <source>
        <dbReference type="ARBA" id="ARBA00022670"/>
    </source>
</evidence>
<evidence type="ECO:0000259" key="11">
    <source>
        <dbReference type="Pfam" id="PF01433"/>
    </source>
</evidence>
<dbReference type="CDD" id="cd09601">
    <property type="entry name" value="M1_APN-Q_like"/>
    <property type="match status" value="1"/>
</dbReference>
<evidence type="ECO:0000256" key="2">
    <source>
        <dbReference type="ARBA" id="ARBA00010136"/>
    </source>
</evidence>
<evidence type="ECO:0000256" key="7">
    <source>
        <dbReference type="ARBA" id="ARBA00022833"/>
    </source>
</evidence>
<comment type="caution">
    <text evidence="14">The sequence shown here is derived from an EMBL/GenBank/DDBJ whole genome shotgun (WGS) entry which is preliminary data.</text>
</comment>
<keyword evidence="8 9" id="KW-0482">Metalloprotease</keyword>
<feature type="domain" description="Aminopeptidase N-like N-terminal" evidence="13">
    <location>
        <begin position="47"/>
        <end position="230"/>
    </location>
</feature>
<dbReference type="Proteomes" id="UP001321580">
    <property type="component" value="Unassembled WGS sequence"/>
</dbReference>
<evidence type="ECO:0000256" key="1">
    <source>
        <dbReference type="ARBA" id="ARBA00000098"/>
    </source>
</evidence>
<dbReference type="SUPFAM" id="SSF63737">
    <property type="entry name" value="Leukotriene A4 hydrolase N-terminal domain"/>
    <property type="match status" value="1"/>
</dbReference>
<feature type="chain" id="PRO_5045841112" description="Aminopeptidase" evidence="10">
    <location>
        <begin position="23"/>
        <end position="882"/>
    </location>
</feature>
<keyword evidence="5 9" id="KW-0479">Metal-binding</keyword>
<feature type="domain" description="Peptidase M1 membrane alanine aminopeptidase" evidence="11">
    <location>
        <begin position="264"/>
        <end position="480"/>
    </location>
</feature>
<proteinExistence type="inferred from homology"/>
<accession>A0ABT6XKG2</accession>
<dbReference type="Gene3D" id="1.25.50.20">
    <property type="match status" value="1"/>
</dbReference>
<comment type="cofactor">
    <cofactor evidence="9">
        <name>Zn(2+)</name>
        <dbReference type="ChEBI" id="CHEBI:29105"/>
    </cofactor>
    <text evidence="9">Binds 1 zinc ion per subunit.</text>
</comment>
<dbReference type="Gene3D" id="2.60.40.1730">
    <property type="entry name" value="tricorn interacting facor f3 domain"/>
    <property type="match status" value="1"/>
</dbReference>
<dbReference type="InterPro" id="IPR042097">
    <property type="entry name" value="Aminopeptidase_N-like_N_sf"/>
</dbReference>
<dbReference type="SUPFAM" id="SSF55486">
    <property type="entry name" value="Metalloproteases ('zincins'), catalytic domain"/>
    <property type="match status" value="1"/>
</dbReference>
<dbReference type="RefSeq" id="WP_283214138.1">
    <property type="nucleotide sequence ID" value="NZ_JASGBI010000002.1"/>
</dbReference>
<name>A0ABT6XKG2_9GAMM</name>
<dbReference type="PANTHER" id="PTHR11533">
    <property type="entry name" value="PROTEASE M1 ZINC METALLOPROTEASE"/>
    <property type="match status" value="1"/>
</dbReference>
<evidence type="ECO:0000256" key="6">
    <source>
        <dbReference type="ARBA" id="ARBA00022801"/>
    </source>
</evidence>
<evidence type="ECO:0000256" key="10">
    <source>
        <dbReference type="SAM" id="SignalP"/>
    </source>
</evidence>
<dbReference type="InterPro" id="IPR050344">
    <property type="entry name" value="Peptidase_M1_aminopeptidases"/>
</dbReference>
<dbReference type="Gene3D" id="1.10.390.10">
    <property type="entry name" value="Neutral Protease Domain 2"/>
    <property type="match status" value="1"/>
</dbReference>
<dbReference type="GO" id="GO:0016787">
    <property type="term" value="F:hydrolase activity"/>
    <property type="evidence" value="ECO:0007669"/>
    <property type="project" value="UniProtKB-KW"/>
</dbReference>
<keyword evidence="15" id="KW-1185">Reference proteome</keyword>
<keyword evidence="10" id="KW-0732">Signal</keyword>
<dbReference type="InterPro" id="IPR024571">
    <property type="entry name" value="ERAP1-like_C_dom"/>
</dbReference>
<reference evidence="14 15" key="1">
    <citation type="submission" date="2023-05" db="EMBL/GenBank/DDBJ databases">
        <title>Lysobacter sp. strain LF1 Genome sequencing and assembly.</title>
        <authorList>
            <person name="Jung Y."/>
        </authorList>
    </citation>
    <scope>NUCLEOTIDE SEQUENCE [LARGE SCALE GENOMIC DNA]</scope>
    <source>
        <strain evidence="14 15">LF1</strain>
    </source>
</reference>
<gene>
    <name evidence="14" type="ORF">QLQ15_17240</name>
</gene>
<evidence type="ECO:0000313" key="15">
    <source>
        <dbReference type="Proteomes" id="UP001321580"/>
    </source>
</evidence>
<sequence>MRRILVSAVAIALAAASATVAAAPADSTADVRTSTTTTTQLPRNVLPVHYDVAITPQAQSLSLAGQATITLDVLEATPSITLNAIDMVFSSARLTPDSGKGKALTPKVGVDAQAQTATFTFDKPLAPGRYRLALDYTGKIGTQANGLFAIDYDTQDGRKRALFTQFENSDARRMIPSWDEPSHKATFTLTATVPTGEMVVSNMPAANTQDLGNGTTRVSFAQSPKMSTYLLFFSVGDFERAATQAEGVEVGVVAQRGKIDQARFAMESSAAVLREYNDYFGTKFPLPKLDNVASPGGSQFFSAMENWGAIFTFEHTLLLDPSISTQSDKQRVFSVAAHEIAHQWFGDLVTMSWWDDLWLNEGFATWMASRTTQKLHPEWNTGLGAVNSREGAMGRDAVATTHPVVQHVETVEQASQAFDAITYQKGSAVIHMLEGYVGADAWREGVRNYMKTHAYGNTVSDDLWRQIQSASGKPMLDIAHDFTLQPGIPMLSVAASACNAGKTTLTFTQGEFTKDRPGKEPLRWRVPVIAQSPGGEAVRTIVEGGSGTLEVPGCGPVVVNAGQTGYYRTLYAPSQFAQIRTGFTRLDAIDQLGVMNDVWALGLAGLQSPADYLDLVKATPRDADPQIWGDIAGSLHSLDEYYEGDAKRQARFRTFAIAQLSPVLARIGWDEKAGEADPVKVLRTELIDTLGALGDRKVIDEARRRYAANEMPAGLRKTVLAVVARHADAATWEKLHAAAQAEKTPLVKDELYQLLSSTQDAALAGKALELALTDEPGATNSAGMIRAVSRLHPDLAFDFAIAHREQLDTKVDSTSRSRYYPGLADRSLDPAMVGKIRDYASSHVAEGSRRAADTAAANVTYRIQVRQDRLPALDAWLAKHGS</sequence>
<comment type="similarity">
    <text evidence="2 9">Belongs to the peptidase M1 family.</text>
</comment>
<feature type="signal peptide" evidence="10">
    <location>
        <begin position="1"/>
        <end position="22"/>
    </location>
</feature>
<feature type="domain" description="ERAP1-like C-terminal" evidence="12">
    <location>
        <begin position="557"/>
        <end position="859"/>
    </location>
</feature>
<dbReference type="InterPro" id="IPR027268">
    <property type="entry name" value="Peptidase_M4/M1_CTD_sf"/>
</dbReference>
<organism evidence="14 15">
    <name type="scientific">Lysobacter stagni</name>
    <dbReference type="NCBI Taxonomy" id="3045172"/>
    <lineage>
        <taxon>Bacteria</taxon>
        <taxon>Pseudomonadati</taxon>
        <taxon>Pseudomonadota</taxon>
        <taxon>Gammaproteobacteria</taxon>
        <taxon>Lysobacterales</taxon>
        <taxon>Lysobacteraceae</taxon>
        <taxon>Lysobacter</taxon>
    </lineage>
</organism>
<evidence type="ECO:0000256" key="3">
    <source>
        <dbReference type="ARBA" id="ARBA00022438"/>
    </source>
</evidence>
<evidence type="ECO:0000256" key="9">
    <source>
        <dbReference type="RuleBase" id="RU364040"/>
    </source>
</evidence>
<dbReference type="Pfam" id="PF17900">
    <property type="entry name" value="Peptidase_M1_N"/>
    <property type="match status" value="1"/>
</dbReference>
<dbReference type="InterPro" id="IPR045357">
    <property type="entry name" value="Aminopeptidase_N-like_N"/>
</dbReference>
<dbReference type="EC" id="3.4.11.-" evidence="9"/>
<evidence type="ECO:0000256" key="5">
    <source>
        <dbReference type="ARBA" id="ARBA00022723"/>
    </source>
</evidence>
<evidence type="ECO:0000259" key="12">
    <source>
        <dbReference type="Pfam" id="PF11838"/>
    </source>
</evidence>
<dbReference type="InterPro" id="IPR034016">
    <property type="entry name" value="M1_APN-typ"/>
</dbReference>
<keyword evidence="7 9" id="KW-0862">Zinc</keyword>
<evidence type="ECO:0000313" key="14">
    <source>
        <dbReference type="EMBL" id="MDI9240652.1"/>
    </source>
</evidence>
<dbReference type="EMBL" id="JASGBI010000002">
    <property type="protein sequence ID" value="MDI9240652.1"/>
    <property type="molecule type" value="Genomic_DNA"/>
</dbReference>
<dbReference type="PRINTS" id="PR00756">
    <property type="entry name" value="ALADIPTASE"/>
</dbReference>
<keyword evidence="6 9" id="KW-0378">Hydrolase</keyword>
<dbReference type="InterPro" id="IPR014782">
    <property type="entry name" value="Peptidase_M1_dom"/>
</dbReference>
<keyword evidence="4 9" id="KW-0645">Protease</keyword>